<keyword evidence="5" id="KW-0645">Protease</keyword>
<evidence type="ECO:0000256" key="4">
    <source>
        <dbReference type="ARBA" id="ARBA00022801"/>
    </source>
</evidence>
<organism evidence="7 8">
    <name type="scientific">Ammoniphilus resinae</name>
    <dbReference type="NCBI Taxonomy" id="861532"/>
    <lineage>
        <taxon>Bacteria</taxon>
        <taxon>Bacillati</taxon>
        <taxon>Bacillota</taxon>
        <taxon>Bacilli</taxon>
        <taxon>Bacillales</taxon>
        <taxon>Paenibacillaceae</taxon>
        <taxon>Aneurinibacillus group</taxon>
        <taxon>Ammoniphilus</taxon>
    </lineage>
</organism>
<dbReference type="InterPro" id="IPR036286">
    <property type="entry name" value="LexA/Signal_pep-like_sf"/>
</dbReference>
<evidence type="ECO:0000313" key="8">
    <source>
        <dbReference type="Proteomes" id="UP001519343"/>
    </source>
</evidence>
<proteinExistence type="inferred from homology"/>
<evidence type="ECO:0000259" key="6">
    <source>
        <dbReference type="Pfam" id="PF10502"/>
    </source>
</evidence>
<accession>A0ABS4GKI6</accession>
<comment type="similarity">
    <text evidence="5">Belongs to the peptidase S26 family.</text>
</comment>
<sequence>MENHEPVQEEEERNPKKKNELWEWLKALAIAIILAFVIRSFLFAPFVVDGTSMMPNLHDRERLIVTKLIYFFEQPTREEIIVFHATEDRDYIKRVIGVGGDKVEVRDDQLYINDKPVEEPYLAQYKEKAHAEGVPLTADFGPINVPKGELFVMGDNRRNSKDSRAIGTISLDRVVGRADVVFWPLDEFRFPNKTVK</sequence>
<dbReference type="Proteomes" id="UP001519343">
    <property type="component" value="Unassembled WGS sequence"/>
</dbReference>
<evidence type="ECO:0000256" key="3">
    <source>
        <dbReference type="ARBA" id="ARBA00013208"/>
    </source>
</evidence>
<dbReference type="InterPro" id="IPR019757">
    <property type="entry name" value="Pept_S26A_signal_pept_1_Lys-AS"/>
</dbReference>
<evidence type="ECO:0000313" key="7">
    <source>
        <dbReference type="EMBL" id="MBP1930766.1"/>
    </source>
</evidence>
<keyword evidence="5" id="KW-1133">Transmembrane helix</keyword>
<evidence type="ECO:0000256" key="2">
    <source>
        <dbReference type="ARBA" id="ARBA00004401"/>
    </source>
</evidence>
<dbReference type="InterPro" id="IPR000223">
    <property type="entry name" value="Pept_S26A_signal_pept_1"/>
</dbReference>
<reference evidence="7 8" key="1">
    <citation type="submission" date="2021-03" db="EMBL/GenBank/DDBJ databases">
        <title>Genomic Encyclopedia of Type Strains, Phase IV (KMG-IV): sequencing the most valuable type-strain genomes for metagenomic binning, comparative biology and taxonomic classification.</title>
        <authorList>
            <person name="Goeker M."/>
        </authorList>
    </citation>
    <scope>NUCLEOTIDE SEQUENCE [LARGE SCALE GENOMIC DNA]</scope>
    <source>
        <strain evidence="7 8">DSM 24738</strain>
    </source>
</reference>
<feature type="transmembrane region" description="Helical" evidence="5">
    <location>
        <begin position="24"/>
        <end position="48"/>
    </location>
</feature>
<comment type="caution">
    <text evidence="7">The sequence shown here is derived from an EMBL/GenBank/DDBJ whole genome shotgun (WGS) entry which is preliminary data.</text>
</comment>
<evidence type="ECO:0000256" key="1">
    <source>
        <dbReference type="ARBA" id="ARBA00000677"/>
    </source>
</evidence>
<name>A0ABS4GKI6_9BACL</name>
<dbReference type="EC" id="3.4.21.89" evidence="3 5"/>
<comment type="subcellular location">
    <subcellularLocation>
        <location evidence="2">Cell membrane</location>
        <topology evidence="2">Single-pass type II membrane protein</topology>
    </subcellularLocation>
    <subcellularLocation>
        <location evidence="5">Membrane</location>
        <topology evidence="5">Single-pass type II membrane protein</topology>
    </subcellularLocation>
</comment>
<keyword evidence="5" id="KW-0472">Membrane</keyword>
<dbReference type="InterPro" id="IPR019758">
    <property type="entry name" value="Pept_S26A_signal_pept_1_CS"/>
</dbReference>
<dbReference type="Pfam" id="PF10502">
    <property type="entry name" value="Peptidase_S26"/>
    <property type="match status" value="1"/>
</dbReference>
<comment type="catalytic activity">
    <reaction evidence="1 5">
        <text>Cleavage of hydrophobic, N-terminal signal or leader sequences from secreted and periplasmic proteins.</text>
        <dbReference type="EC" id="3.4.21.89"/>
    </reaction>
</comment>
<keyword evidence="5" id="KW-0812">Transmembrane</keyword>
<dbReference type="PANTHER" id="PTHR43390:SF8">
    <property type="entry name" value="SIGNAL PEPTIDASE I"/>
    <property type="match status" value="1"/>
</dbReference>
<dbReference type="PRINTS" id="PR00727">
    <property type="entry name" value="LEADERPTASE"/>
</dbReference>
<dbReference type="RefSeq" id="WP_209808836.1">
    <property type="nucleotide sequence ID" value="NZ_JAGGKT010000001.1"/>
</dbReference>
<evidence type="ECO:0000256" key="5">
    <source>
        <dbReference type="RuleBase" id="RU362042"/>
    </source>
</evidence>
<dbReference type="CDD" id="cd06530">
    <property type="entry name" value="S26_SPase_I"/>
    <property type="match status" value="1"/>
</dbReference>
<protein>
    <recommendedName>
        <fullName evidence="3 5">Signal peptidase I</fullName>
        <ecNumber evidence="3 5">3.4.21.89</ecNumber>
    </recommendedName>
</protein>
<dbReference type="SUPFAM" id="SSF51306">
    <property type="entry name" value="LexA/Signal peptidase"/>
    <property type="match status" value="1"/>
</dbReference>
<dbReference type="InterPro" id="IPR019533">
    <property type="entry name" value="Peptidase_S26"/>
</dbReference>
<keyword evidence="4 5" id="KW-0378">Hydrolase</keyword>
<feature type="domain" description="Peptidase S26" evidence="6">
    <location>
        <begin position="21"/>
        <end position="183"/>
    </location>
</feature>
<keyword evidence="8" id="KW-1185">Reference proteome</keyword>
<dbReference type="EMBL" id="JAGGKT010000001">
    <property type="protein sequence ID" value="MBP1930766.1"/>
    <property type="molecule type" value="Genomic_DNA"/>
</dbReference>
<dbReference type="NCBIfam" id="TIGR02227">
    <property type="entry name" value="sigpep_I_bact"/>
    <property type="match status" value="1"/>
</dbReference>
<dbReference type="PROSITE" id="PS00760">
    <property type="entry name" value="SPASE_I_2"/>
    <property type="match status" value="1"/>
</dbReference>
<gene>
    <name evidence="7" type="ORF">J2Z37_000753</name>
</gene>
<dbReference type="PROSITE" id="PS00761">
    <property type="entry name" value="SPASE_I_3"/>
    <property type="match status" value="1"/>
</dbReference>
<dbReference type="GO" id="GO:0009003">
    <property type="term" value="F:signal peptidase activity"/>
    <property type="evidence" value="ECO:0007669"/>
    <property type="project" value="UniProtKB-EC"/>
</dbReference>
<dbReference type="PANTHER" id="PTHR43390">
    <property type="entry name" value="SIGNAL PEPTIDASE I"/>
    <property type="match status" value="1"/>
</dbReference>
<dbReference type="Gene3D" id="2.10.109.10">
    <property type="entry name" value="Umud Fragment, subunit A"/>
    <property type="match status" value="1"/>
</dbReference>